<dbReference type="Pfam" id="PF00472">
    <property type="entry name" value="RF-1"/>
    <property type="match status" value="1"/>
</dbReference>
<feature type="domain" description="Prokaryotic-type class I peptide chain release factors" evidence="2">
    <location>
        <begin position="22"/>
        <end position="146"/>
    </location>
</feature>
<dbReference type="PANTHER" id="PTHR47814">
    <property type="entry name" value="PEPTIDYL-TRNA HYDROLASE ARFB"/>
    <property type="match status" value="1"/>
</dbReference>
<dbReference type="GO" id="GO:0003747">
    <property type="term" value="F:translation release factor activity"/>
    <property type="evidence" value="ECO:0007669"/>
    <property type="project" value="InterPro"/>
</dbReference>
<dbReference type="EMBL" id="PZZL01000002">
    <property type="protein sequence ID" value="PTM61187.1"/>
    <property type="molecule type" value="Genomic_DNA"/>
</dbReference>
<comment type="caution">
    <text evidence="3">The sequence shown here is derived from an EMBL/GenBank/DDBJ whole genome shotgun (WGS) entry which is preliminary data.</text>
</comment>
<dbReference type="NCBIfam" id="NF006718">
    <property type="entry name" value="PRK09256.1"/>
    <property type="match status" value="1"/>
</dbReference>
<dbReference type="RefSeq" id="WP_245901912.1">
    <property type="nucleotide sequence ID" value="NZ_PZZL01000002.1"/>
</dbReference>
<proteinExistence type="predicted"/>
<dbReference type="Proteomes" id="UP000241808">
    <property type="component" value="Unassembled WGS sequence"/>
</dbReference>
<dbReference type="GO" id="GO:0004045">
    <property type="term" value="F:peptidyl-tRNA hydrolase activity"/>
    <property type="evidence" value="ECO:0007669"/>
    <property type="project" value="TreeGrafter"/>
</dbReference>
<feature type="region of interest" description="Disordered" evidence="1">
    <location>
        <begin position="118"/>
        <end position="153"/>
    </location>
</feature>
<dbReference type="GO" id="GO:0043022">
    <property type="term" value="F:ribosome binding"/>
    <property type="evidence" value="ECO:0007669"/>
    <property type="project" value="TreeGrafter"/>
</dbReference>
<evidence type="ECO:0000256" key="1">
    <source>
        <dbReference type="SAM" id="MobiDB-lite"/>
    </source>
</evidence>
<dbReference type="InterPro" id="IPR000352">
    <property type="entry name" value="Pep_chain_release_fac_I"/>
</dbReference>
<feature type="compositionally biased region" description="Basic residues" evidence="1">
    <location>
        <begin position="138"/>
        <end position="147"/>
    </location>
</feature>
<evidence type="ECO:0000313" key="4">
    <source>
        <dbReference type="Proteomes" id="UP000241808"/>
    </source>
</evidence>
<dbReference type="FunFam" id="3.30.160.20:FF:000046">
    <property type="entry name" value="Peptidyl-tRNA hydrolase ICT1"/>
    <property type="match status" value="1"/>
</dbReference>
<dbReference type="GO" id="GO:0072344">
    <property type="term" value="P:rescue of stalled ribosome"/>
    <property type="evidence" value="ECO:0007669"/>
    <property type="project" value="TreeGrafter"/>
</dbReference>
<evidence type="ECO:0000259" key="2">
    <source>
        <dbReference type="Pfam" id="PF00472"/>
    </source>
</evidence>
<dbReference type="Gene3D" id="3.30.160.20">
    <property type="match status" value="1"/>
</dbReference>
<accession>A0A2T4ZGY4</accession>
<dbReference type="SUPFAM" id="SSF110916">
    <property type="entry name" value="Peptidyl-tRNA hydrolase domain-like"/>
    <property type="match status" value="1"/>
</dbReference>
<sequence length="153" mass="16671">MTPPGCDNAGIMADPIPVTSFLDLDPDDVSYSFVRASGPGGQNVNKVSTACELRFNLAASRLPPDIKARLVPLAGSKLTKDGVIVIQADRFRSQDMNREDALARLVEMVAKAAVRPKRRIATKPTRASKERRLEGKQKRAGVKKMRQGKPGMD</sequence>
<protein>
    <submittedName>
        <fullName evidence="3">Ribosome-associated protein</fullName>
    </submittedName>
</protein>
<evidence type="ECO:0000313" key="3">
    <source>
        <dbReference type="EMBL" id="PTM61187.1"/>
    </source>
</evidence>
<dbReference type="PANTHER" id="PTHR47814:SF1">
    <property type="entry name" value="PEPTIDYL-TRNA HYDROLASE ARFB"/>
    <property type="match status" value="1"/>
</dbReference>
<keyword evidence="4" id="KW-1185">Reference proteome</keyword>
<name>A0A2T4ZGY4_9HYPH</name>
<dbReference type="AlphaFoldDB" id="A0A2T4ZGY4"/>
<feature type="compositionally biased region" description="Basic and acidic residues" evidence="1">
    <location>
        <begin position="127"/>
        <end position="137"/>
    </location>
</feature>
<organism evidence="3 4">
    <name type="scientific">Phreatobacter oligotrophus</name>
    <dbReference type="NCBI Taxonomy" id="1122261"/>
    <lineage>
        <taxon>Bacteria</taxon>
        <taxon>Pseudomonadati</taxon>
        <taxon>Pseudomonadota</taxon>
        <taxon>Alphaproteobacteria</taxon>
        <taxon>Hyphomicrobiales</taxon>
        <taxon>Phreatobacteraceae</taxon>
        <taxon>Phreatobacter</taxon>
    </lineage>
</organism>
<reference evidence="3 4" key="1">
    <citation type="submission" date="2018-04" db="EMBL/GenBank/DDBJ databases">
        <title>Genomic Encyclopedia of Archaeal and Bacterial Type Strains, Phase II (KMG-II): from individual species to whole genera.</title>
        <authorList>
            <person name="Goeker M."/>
        </authorList>
    </citation>
    <scope>NUCLEOTIDE SEQUENCE [LARGE SCALE GENOMIC DNA]</scope>
    <source>
        <strain evidence="3 4">DSM 25521</strain>
    </source>
</reference>
<gene>
    <name evidence="3" type="ORF">C8P69_102574</name>
</gene>